<sequence>LPPSTPSASPTSTWHFTNLLVEHRKLKINSGISKIAELLPCSSALKQSKNMILEQAVIHIVELNKRCEDLLTNGGTKAQADEIARLRSKISWLRGENVRLCSLLKAHSISSHPDPSLHWRVKSRQRKNSNNDATRLARGGSGRLRGNAKSRLIASGKNGTSVASKTGDKRNVEIVGPDALEFVESEREDSQGQTRVQEKVEAKDGKRQDGEANKKEKRTNAKPGKCRLTVARKAEPVKPRLETPPDPGICSSHSSISSLRPAGLSAGAGTRTMTTWTTLQVGQGFCPQISIPCSTQTIISDVAALLKVTGSCEGLDNSLTREISKMTTPAASSNFIIVQSPRAPLSPPKPLVILHPAQPFTSSKGSSTSRHHFPSILPRPSNEPGVDCNPVGETGSTEQTNVLDEQIFNMQPLNAGNEMRGTRAFGSLQSIQPDSRPTEPVCHVGVGEANSSGVLQIIQPNLDSLETMANGSLSAVGTFTGLNKGVGAPFIKTMQVRGQKTNLSLAKTTDSSLKFVVSQGKLPSINQKSATVHTLLGRYRASTTLSVTNKRTNGRGERQRARAKRVTHQTKPQKSGPVCTLPKTINEQIFNPSIPPVSTDVKHFSTLGLPALVPPSPPGHTSISTVSAVSSPSSSETVAATESIVHLNAVVEADDVVATEVDTVCMTINKDGPSINIVADQDGSTWVSEDDAVQFENRNKDVSIISKDASFQMVENAVVSDDSALDTLDKVGVSSKPSQNITAVVSQIVETLIPESVNVESENLSTSKDLNPQTPVAGVLEKCTTWPATLYNSNTAESILVSSSQSIIPSDIEFSKCITASENDNARHPPSLPSEGLAATQTADSLDNFEKENMLCNRDMAIEECHNVNFVSSSCTVTEQSTNGVSHDATKTGQKIVNTHSESPSASVFVSEIIVTSADMATKSLGKCNTATSRTTATKGCILANAAASSSLIAPISCATSVKNPNSAMIGVHDENCDAKVDGNVDLLGNKDSEEDSQNALPPPLNPTSSDASLVSAEVVTRSTVGGLETQVLNVRPDGGGKGSEKQGIEECGADGTQTDHTPPSAFGGFSVACLLTDVCQAGGAEGHTMGGPSPDSPGDIVALAAQALFSPPAVSAATSLPMQTHQSTDKRNMNTVTCQVDDHFPVISTTSVATCGADISSSVCTNPLATFASCDVSWHVSGGISTTSVPPTAVPFISPTPTSSACSQTLSNVCVKPLTSVSTAFPSTSSTIPTSSCAYTSFAFGAEIRGRASNEGVFPTLRGFEGPAGNGIQGNRSLDKTGLLPIHCPGVHQQAADSEGERHLPFLTQLRDIRTQPMRTLGTYSSRTTLAKRSYSGHSGNSSPSSGHPLPTSGKRRKHGRDGGPASSHSYDRHATPNFGLVEAAGVRQYYHGPHGDGCASSGFPQKNLQVNPSSCPSSTSDAAHLAGHATRPLAPSAPQNLMPPCPQQQPQHVPHQFTHSHHSNHLHHHHHHHHLSGQSSHSAAPPFSFTAPEELGILESGSVSAGLDFSHYHGFTSGRHPGTAHFNDLTVPDVCFQNPCVPLRSSSYSAESLIAGGGTQRRGSREMTPNRVSHQLPPAYSDNYSPVTNPSALGTPRCLISETTKPVPEMVGPMHPSIHHQHSQQSYSSTGSSVGYGPRLDSETMGSCGFGRTTGQLGRHSHRATQHTRSEDLGSLAVSVPGSRNGSRDHRSASTGGGSGGLKTPENKARARAKSSRGAVQSTYGGSRCPSFLPDTSHFVQNFTFPFVAADGSTGGSMAASVAPAASTTNFSHQVHLTSTSSGSVAQHHHHHHNPVAPPPPSLLAVDGPPPYFPAYPPPRPSADVPPLPIFSNQLFVSASEKPPARGALGSTFAPPLLSPPRPVAFPQPGFPPLLSDTSRSHPGPQTQPAPPLFPSFNLTSLFPEITVASNAGGESQVSVGGGGGGGGGMTMPPPASHGGAEGGKQTGGTRGTHNISRILGHNGSSA</sequence>
<dbReference type="InterPro" id="IPR036638">
    <property type="entry name" value="HLH_DNA-bd_sf"/>
</dbReference>
<evidence type="ECO:0000313" key="4">
    <source>
        <dbReference type="Proteomes" id="UP000694388"/>
    </source>
</evidence>
<dbReference type="Ensembl" id="ENSEBUT00000004322.1">
    <property type="protein sequence ID" value="ENSEBUP00000003921.1"/>
    <property type="gene ID" value="ENSEBUG00000002781.1"/>
</dbReference>
<proteinExistence type="predicted"/>
<feature type="region of interest" description="Disordered" evidence="1">
    <location>
        <begin position="1318"/>
        <end position="1377"/>
    </location>
</feature>
<dbReference type="InterPro" id="IPR011598">
    <property type="entry name" value="bHLH_dom"/>
</dbReference>
<dbReference type="PROSITE" id="PS50888">
    <property type="entry name" value="BHLH"/>
    <property type="match status" value="1"/>
</dbReference>
<dbReference type="GO" id="GO:0000977">
    <property type="term" value="F:RNA polymerase II transcription regulatory region sequence-specific DNA binding"/>
    <property type="evidence" value="ECO:0007669"/>
    <property type="project" value="TreeGrafter"/>
</dbReference>
<feature type="compositionally biased region" description="Basic and acidic residues" evidence="1">
    <location>
        <begin position="184"/>
        <end position="214"/>
    </location>
</feature>
<feature type="region of interest" description="Disordered" evidence="1">
    <location>
        <begin position="1559"/>
        <end position="1585"/>
    </location>
</feature>
<feature type="compositionally biased region" description="Low complexity" evidence="1">
    <location>
        <begin position="1335"/>
        <end position="1350"/>
    </location>
</feature>
<dbReference type="PANTHER" id="PTHR46970:SF1">
    <property type="entry name" value="BASIC HELIX-LOOP-HELIX DOMAIN-CONTAINING PROTEIN USF3"/>
    <property type="match status" value="1"/>
</dbReference>
<feature type="region of interest" description="Disordered" evidence="1">
    <location>
        <begin position="123"/>
        <end position="224"/>
    </location>
</feature>
<feature type="region of interest" description="Disordered" evidence="1">
    <location>
        <begin position="1619"/>
        <end position="1638"/>
    </location>
</feature>
<feature type="compositionally biased region" description="Gly residues" evidence="1">
    <location>
        <begin position="1942"/>
        <end position="1953"/>
    </location>
</feature>
<feature type="region of interest" description="Disordered" evidence="1">
    <location>
        <begin position="1033"/>
        <end position="1063"/>
    </location>
</feature>
<feature type="compositionally biased region" description="Gly residues" evidence="1">
    <location>
        <begin position="1922"/>
        <end position="1932"/>
    </location>
</feature>
<feature type="region of interest" description="Disordered" evidence="1">
    <location>
        <begin position="1915"/>
        <end position="1969"/>
    </location>
</feature>
<protein>
    <recommendedName>
        <fullName evidence="2">BHLH domain-containing protein</fullName>
    </recommendedName>
</protein>
<feature type="compositionally biased region" description="Basic residues" evidence="1">
    <location>
        <begin position="1460"/>
        <end position="1477"/>
    </location>
</feature>
<dbReference type="InterPro" id="IPR053252">
    <property type="entry name" value="EMT_regulator"/>
</dbReference>
<keyword evidence="4" id="KW-1185">Reference proteome</keyword>
<dbReference type="PANTHER" id="PTHR46970">
    <property type="entry name" value="BASIC HELIX-LOOP-HELIX DOMAIN-CONTAINING PROTEIN USF3"/>
    <property type="match status" value="1"/>
</dbReference>
<evidence type="ECO:0000256" key="1">
    <source>
        <dbReference type="SAM" id="MobiDB-lite"/>
    </source>
</evidence>
<feature type="region of interest" description="Disordered" evidence="1">
    <location>
        <begin position="1850"/>
        <end position="1896"/>
    </location>
</feature>
<feature type="domain" description="BHLH" evidence="2">
    <location>
        <begin position="12"/>
        <end position="63"/>
    </location>
</feature>
<dbReference type="GO" id="GO:0046983">
    <property type="term" value="F:protein dimerization activity"/>
    <property type="evidence" value="ECO:0007669"/>
    <property type="project" value="InterPro"/>
</dbReference>
<feature type="region of interest" description="Disordered" evidence="1">
    <location>
        <begin position="1403"/>
        <end position="1490"/>
    </location>
</feature>
<evidence type="ECO:0000259" key="2">
    <source>
        <dbReference type="PROSITE" id="PS50888"/>
    </source>
</evidence>
<accession>A0A8C4NAM2</accession>
<reference evidence="3" key="2">
    <citation type="submission" date="2025-09" db="UniProtKB">
        <authorList>
            <consortium name="Ensembl"/>
        </authorList>
    </citation>
    <scope>IDENTIFICATION</scope>
</reference>
<evidence type="ECO:0000313" key="3">
    <source>
        <dbReference type="Ensembl" id="ENSEBUP00000003921.1"/>
    </source>
</evidence>
<feature type="compositionally biased region" description="Low complexity" evidence="1">
    <location>
        <begin position="1625"/>
        <end position="1635"/>
    </location>
</feature>
<dbReference type="SUPFAM" id="SSF47459">
    <property type="entry name" value="HLH, helix-loop-helix DNA-binding domain"/>
    <property type="match status" value="1"/>
</dbReference>
<feature type="region of interest" description="Disordered" evidence="1">
    <location>
        <begin position="1650"/>
        <end position="1727"/>
    </location>
</feature>
<feature type="region of interest" description="Disordered" evidence="1">
    <location>
        <begin position="988"/>
        <end position="1012"/>
    </location>
</feature>
<name>A0A8C4NAM2_EPTBU</name>
<feature type="compositionally biased region" description="Polar residues" evidence="1">
    <location>
        <begin position="1404"/>
        <end position="1423"/>
    </location>
</feature>
<dbReference type="Proteomes" id="UP000694388">
    <property type="component" value="Unplaced"/>
</dbReference>
<dbReference type="GO" id="GO:0001228">
    <property type="term" value="F:DNA-binding transcription activator activity, RNA polymerase II-specific"/>
    <property type="evidence" value="ECO:0007669"/>
    <property type="project" value="TreeGrafter"/>
</dbReference>
<feature type="region of interest" description="Disordered" evidence="1">
    <location>
        <begin position="360"/>
        <end position="385"/>
    </location>
</feature>
<dbReference type="GO" id="GO:0010719">
    <property type="term" value="P:negative regulation of epithelial to mesenchymal transition"/>
    <property type="evidence" value="ECO:0007669"/>
    <property type="project" value="TreeGrafter"/>
</dbReference>
<feature type="compositionally biased region" description="Polar residues" evidence="1">
    <location>
        <begin position="1323"/>
        <end position="1332"/>
    </location>
</feature>
<organism evidence="3 4">
    <name type="scientific">Eptatretus burgeri</name>
    <name type="common">Inshore hagfish</name>
    <dbReference type="NCBI Taxonomy" id="7764"/>
    <lineage>
        <taxon>Eukaryota</taxon>
        <taxon>Metazoa</taxon>
        <taxon>Chordata</taxon>
        <taxon>Craniata</taxon>
        <taxon>Vertebrata</taxon>
        <taxon>Cyclostomata</taxon>
        <taxon>Myxini</taxon>
        <taxon>Myxiniformes</taxon>
        <taxon>Myxinidae</taxon>
        <taxon>Eptatretinae</taxon>
        <taxon>Eptatretus</taxon>
    </lineage>
</organism>
<dbReference type="GeneTree" id="ENSGT00940000166690"/>
<reference evidence="3" key="1">
    <citation type="submission" date="2025-08" db="UniProtKB">
        <authorList>
            <consortium name="Ensembl"/>
        </authorList>
    </citation>
    <scope>IDENTIFICATION</scope>
</reference>
<dbReference type="Gene3D" id="4.10.280.10">
    <property type="entry name" value="Helix-loop-helix DNA-binding domain"/>
    <property type="match status" value="1"/>
</dbReference>
<feature type="compositionally biased region" description="Pro residues" evidence="1">
    <location>
        <begin position="1859"/>
        <end position="1874"/>
    </location>
</feature>